<dbReference type="InterPro" id="IPR016167">
    <property type="entry name" value="FAD-bd_PCMH_sub1"/>
</dbReference>
<dbReference type="Gene3D" id="3.30.43.10">
    <property type="entry name" value="Uridine Diphospho-n-acetylenolpyruvylglucosamine Reductase, domain 2"/>
    <property type="match status" value="1"/>
</dbReference>
<keyword evidence="2" id="KW-0285">Flavoprotein</keyword>
<dbReference type="GO" id="GO:0020037">
    <property type="term" value="F:heme binding"/>
    <property type="evidence" value="ECO:0007669"/>
    <property type="project" value="InterPro"/>
</dbReference>
<feature type="transmembrane region" description="Helical" evidence="6">
    <location>
        <begin position="12"/>
        <end position="31"/>
    </location>
</feature>
<dbReference type="GO" id="GO:0005506">
    <property type="term" value="F:iron ion binding"/>
    <property type="evidence" value="ECO:0007669"/>
    <property type="project" value="InterPro"/>
</dbReference>
<proteinExistence type="inferred from homology"/>
<keyword evidence="4" id="KW-0560">Oxidoreductase</keyword>
<dbReference type="OrthoDB" id="2789670at2759"/>
<dbReference type="PANTHER" id="PTHR42973:SF7">
    <property type="entry name" value="FAD-BINDING PCMH-TYPE DOMAIN-CONTAINING PROTEIN"/>
    <property type="match status" value="1"/>
</dbReference>
<evidence type="ECO:0000313" key="9">
    <source>
        <dbReference type="Proteomes" id="UP000243519"/>
    </source>
</evidence>
<dbReference type="InterPro" id="IPR050416">
    <property type="entry name" value="FAD-linked_Oxidoreductase"/>
</dbReference>
<dbReference type="EMBL" id="LHPN01000019">
    <property type="protein sequence ID" value="OAL68954.1"/>
    <property type="molecule type" value="Genomic_DNA"/>
</dbReference>
<dbReference type="InterPro" id="IPR006094">
    <property type="entry name" value="Oxid_FAD_bind_N"/>
</dbReference>
<keyword evidence="5" id="KW-0349">Heme</keyword>
<dbReference type="Pfam" id="PF01565">
    <property type="entry name" value="FAD_binding_4"/>
    <property type="match status" value="1"/>
</dbReference>
<protein>
    <submittedName>
        <fullName evidence="8">Cytochrome P450 monooxygenase</fullName>
    </submittedName>
</protein>
<name>A0A178FA86_TRIVO</name>
<feature type="binding site" description="axial binding residue" evidence="5">
    <location>
        <position position="442"/>
    </location>
    <ligand>
        <name>heme</name>
        <dbReference type="ChEBI" id="CHEBI:30413"/>
    </ligand>
    <ligandPart>
        <name>Fe</name>
        <dbReference type="ChEBI" id="CHEBI:18248"/>
    </ligandPart>
</feature>
<dbReference type="Gene3D" id="3.40.462.20">
    <property type="match status" value="1"/>
</dbReference>
<keyword evidence="6" id="KW-0812">Transmembrane</keyword>
<dbReference type="InterPro" id="IPR016169">
    <property type="entry name" value="FAD-bd_PCMH_sub2"/>
</dbReference>
<evidence type="ECO:0000313" key="8">
    <source>
        <dbReference type="EMBL" id="OAL68954.1"/>
    </source>
</evidence>
<keyword evidence="5" id="KW-0479">Metal-binding</keyword>
<dbReference type="GO" id="GO:0004497">
    <property type="term" value="F:monooxygenase activity"/>
    <property type="evidence" value="ECO:0007669"/>
    <property type="project" value="UniProtKB-KW"/>
</dbReference>
<dbReference type="AlphaFoldDB" id="A0A178FA86"/>
<gene>
    <name evidence="8" type="ORF">A7D00_7121</name>
</gene>
<evidence type="ECO:0000256" key="5">
    <source>
        <dbReference type="PIRSR" id="PIRSR602401-1"/>
    </source>
</evidence>
<evidence type="ECO:0000256" key="2">
    <source>
        <dbReference type="ARBA" id="ARBA00022630"/>
    </source>
</evidence>
<evidence type="ECO:0000256" key="4">
    <source>
        <dbReference type="ARBA" id="ARBA00023002"/>
    </source>
</evidence>
<dbReference type="InterPro" id="IPR036318">
    <property type="entry name" value="FAD-bd_PCMH-like_sf"/>
</dbReference>
<dbReference type="GO" id="GO:0016705">
    <property type="term" value="F:oxidoreductase activity, acting on paired donors, with incorporation or reduction of molecular oxygen"/>
    <property type="evidence" value="ECO:0007669"/>
    <property type="project" value="InterPro"/>
</dbReference>
<dbReference type="InterPro" id="IPR002401">
    <property type="entry name" value="Cyt_P450_E_grp-I"/>
</dbReference>
<comment type="similarity">
    <text evidence="1">Belongs to the oxygen-dependent FAD-linked oxidoreductase family.</text>
</comment>
<dbReference type="PANTHER" id="PTHR42973">
    <property type="entry name" value="BINDING OXIDOREDUCTASE, PUTATIVE (AFU_ORTHOLOGUE AFUA_1G17690)-RELATED"/>
    <property type="match status" value="1"/>
</dbReference>
<keyword evidence="5" id="KW-0408">Iron</keyword>
<evidence type="ECO:0000256" key="1">
    <source>
        <dbReference type="ARBA" id="ARBA00005466"/>
    </source>
</evidence>
<accession>A0A178FA86</accession>
<dbReference type="Gene3D" id="3.30.465.10">
    <property type="match status" value="1"/>
</dbReference>
<dbReference type="InterPro" id="IPR016166">
    <property type="entry name" value="FAD-bd_PCMH"/>
</dbReference>
<dbReference type="PRINTS" id="PR00463">
    <property type="entry name" value="EP450I"/>
</dbReference>
<evidence type="ECO:0000256" key="6">
    <source>
        <dbReference type="SAM" id="Phobius"/>
    </source>
</evidence>
<dbReference type="GO" id="GO:0071949">
    <property type="term" value="F:FAD binding"/>
    <property type="evidence" value="ECO:0007669"/>
    <property type="project" value="InterPro"/>
</dbReference>
<dbReference type="Proteomes" id="UP000243519">
    <property type="component" value="Unassembled WGS sequence"/>
</dbReference>
<dbReference type="CDD" id="cd20615">
    <property type="entry name" value="CYP_GliC-like"/>
    <property type="match status" value="1"/>
</dbReference>
<feature type="domain" description="FAD-binding PCMH-type" evidence="7">
    <location>
        <begin position="477"/>
        <end position="652"/>
    </location>
</feature>
<organism evidence="8 9">
    <name type="scientific">Trichophyton violaceum</name>
    <dbReference type="NCBI Taxonomy" id="34388"/>
    <lineage>
        <taxon>Eukaryota</taxon>
        <taxon>Fungi</taxon>
        <taxon>Dikarya</taxon>
        <taxon>Ascomycota</taxon>
        <taxon>Pezizomycotina</taxon>
        <taxon>Eurotiomycetes</taxon>
        <taxon>Eurotiomycetidae</taxon>
        <taxon>Onygenales</taxon>
        <taxon>Arthrodermataceae</taxon>
        <taxon>Trichophyton</taxon>
    </lineage>
</organism>
<dbReference type="SUPFAM" id="SSF48264">
    <property type="entry name" value="Cytochrome P450"/>
    <property type="match status" value="1"/>
</dbReference>
<sequence>MNLIRYPTIDLLPSGIGAITLLLLTISIVLLSPNEIADILVNAFLTCTHRIYDATGKRVMTGPRYKFPNGQMVDKFLDAKNKSWEWEKKYGKTYRIWAATIPEVVITDPADVEVLYRQSTDHLKASQANAGWLLTQLLGSGLGLINGARWTGLRKALDPTFSHQASMNLLRESLNVGAAEYVADIHKFALPGKQGTDGDEFIINATESLQRYPFFEVASIFYGKMSKDEQERLWELGRRYSEVFASVVMGGIHRLKLTKYLNTATWKKTRQYQEAWHQFNNDMYKSREIKDPSCAIVYDTVAESTFANLDIVTHAISSCIILLADAPNVQTELFAEIEKNKGNSEAYIPRKDTLLHHCLMESLRLRPVLTFTFPENPPREKTLGGFVIPKHTTIIVDAFAINIRNPFWAPDNRSYRPSRFATIKQSQLRYNLATYGYGPRKCLGQHIADKIIKSVVYHLFSRYKVSLEPMQALDGEFKVDKTSWVGLYDVNLKLKPRISYAVESQKPFVVRGGGHSNGFSTTSSPGIVLDLSQMRDVSVDIEKKVAIVQGGATMGDGLRAAASEGLAIATGTCNEVGLVGAALGGGIGRLLGHYGYAADTVVSMRVAVVGSSGRARIVEASREINPDLFWALRGSGHLFGVVVEATFRVFPWQHETWHSCLAFQPCDAGRVAEAVDRVSYRGGMQGRLVFCAPNKQPIVLLQLWYLGNPEEAAEKFEPLLGLPFMADHPLHSIGRLIPYVNLNDSSERICSYVGRKNLAAFGMRSISEASCMAALMVYMDFITQYPEALRTHILTEFYSMDMVSELDQDGEETSIPGKMRREVKYWVMPLAWYEDAALDDACAGLNRAVRDAFLTNTDGSRAESIAYINMPFEREAASNVFGDKQHLEKLRSLKQKWDPLNIIRVIFSKNDKLLSQGYHLSGIGYTPGARTLKGRHILSLRDPASACIGFTKENSDALKVTPVPHPFTPHDSDDDNSSLEGYPLHSRCWDLIQHNIGPVAGFKLDLLVAALRKQWDDLMPQLVAASTNYYSPLYAGPFDYFLAGRLGHSKEYRRVLAFRDYMHWDNKSFPRQPTLSLPDPVFIPELDSLFQNCRQKSSLIRRSSKRILTLDYRLPLEILMCIADYLTTQELYTMLTAFEEEFPIEYWKRQIPVDLFFELNYVDSESFPWAFFVSEVLSQNLHEKSGELWNRMHIMKLLAPIKDYMLQDKR</sequence>
<dbReference type="SUPFAM" id="SSF56176">
    <property type="entry name" value="FAD-binding/transporter-associated domain-like"/>
    <property type="match status" value="1"/>
</dbReference>
<evidence type="ECO:0000259" key="7">
    <source>
        <dbReference type="PROSITE" id="PS51387"/>
    </source>
</evidence>
<evidence type="ECO:0000256" key="3">
    <source>
        <dbReference type="ARBA" id="ARBA00022827"/>
    </source>
</evidence>
<dbReference type="InterPro" id="IPR001128">
    <property type="entry name" value="Cyt_P450"/>
</dbReference>
<comment type="caution">
    <text evidence="8">The sequence shown here is derived from an EMBL/GenBank/DDBJ whole genome shotgun (WGS) entry which is preliminary data.</text>
</comment>
<reference evidence="8 9" key="1">
    <citation type="submission" date="2016-05" db="EMBL/GenBank/DDBJ databases">
        <title>Genome sequencing of Trichophyton violaceum CMCC(F)T3l isolated from hair.</title>
        <authorList>
            <person name="Zhan P."/>
            <person name="Tao Y."/>
            <person name="Liu W."/>
        </authorList>
    </citation>
    <scope>NUCLEOTIDE SEQUENCE [LARGE SCALE GENOMIC DNA]</scope>
    <source>
        <strain evidence="9">CMCC(F)T3l</strain>
    </source>
</reference>
<dbReference type="InterPro" id="IPR036396">
    <property type="entry name" value="Cyt_P450_sf"/>
</dbReference>
<keyword evidence="8" id="KW-0503">Monooxygenase</keyword>
<keyword evidence="3" id="KW-0274">FAD</keyword>
<dbReference type="Pfam" id="PF00067">
    <property type="entry name" value="p450"/>
    <property type="match status" value="2"/>
</dbReference>
<comment type="cofactor">
    <cofactor evidence="5">
        <name>heme</name>
        <dbReference type="ChEBI" id="CHEBI:30413"/>
    </cofactor>
</comment>
<keyword evidence="6" id="KW-0472">Membrane</keyword>
<keyword evidence="9" id="KW-1185">Reference proteome</keyword>
<dbReference type="PROSITE" id="PS51387">
    <property type="entry name" value="FAD_PCMH"/>
    <property type="match status" value="1"/>
</dbReference>
<keyword evidence="6" id="KW-1133">Transmembrane helix</keyword>
<dbReference type="Gene3D" id="1.10.630.10">
    <property type="entry name" value="Cytochrome P450"/>
    <property type="match status" value="1"/>
</dbReference>